<feature type="compositionally biased region" description="Basic and acidic residues" evidence="1">
    <location>
        <begin position="208"/>
        <end position="217"/>
    </location>
</feature>
<feature type="compositionally biased region" description="Polar residues" evidence="1">
    <location>
        <begin position="14"/>
        <end position="25"/>
    </location>
</feature>
<dbReference type="EMBL" id="QVQW01000093">
    <property type="protein sequence ID" value="RKU40729.1"/>
    <property type="molecule type" value="Genomic_DNA"/>
</dbReference>
<organism evidence="2 3">
    <name type="scientific">Coniochaeta pulveracea</name>
    <dbReference type="NCBI Taxonomy" id="177199"/>
    <lineage>
        <taxon>Eukaryota</taxon>
        <taxon>Fungi</taxon>
        <taxon>Dikarya</taxon>
        <taxon>Ascomycota</taxon>
        <taxon>Pezizomycotina</taxon>
        <taxon>Sordariomycetes</taxon>
        <taxon>Sordariomycetidae</taxon>
        <taxon>Coniochaetales</taxon>
        <taxon>Coniochaetaceae</taxon>
        <taxon>Coniochaeta</taxon>
    </lineage>
</organism>
<gene>
    <name evidence="2" type="ORF">DL546_002174</name>
</gene>
<reference evidence="2 3" key="1">
    <citation type="submission" date="2018-08" db="EMBL/GenBank/DDBJ databases">
        <title>Draft genome of the lignicolous fungus Coniochaeta pulveracea.</title>
        <authorList>
            <person name="Borstlap C.J."/>
            <person name="De Witt R.N."/>
            <person name="Botha A."/>
            <person name="Volschenk H."/>
        </authorList>
    </citation>
    <scope>NUCLEOTIDE SEQUENCE [LARGE SCALE GENOMIC DNA]</scope>
    <source>
        <strain evidence="2 3">CAB683</strain>
    </source>
</reference>
<protein>
    <submittedName>
        <fullName evidence="2">Uncharacterized protein</fullName>
    </submittedName>
</protein>
<dbReference type="AlphaFoldDB" id="A0A420XYW2"/>
<name>A0A420XYW2_9PEZI</name>
<dbReference type="Proteomes" id="UP000275385">
    <property type="component" value="Unassembled WGS sequence"/>
</dbReference>
<feature type="compositionally biased region" description="Polar residues" evidence="1">
    <location>
        <begin position="41"/>
        <end position="55"/>
    </location>
</feature>
<evidence type="ECO:0000256" key="1">
    <source>
        <dbReference type="SAM" id="MobiDB-lite"/>
    </source>
</evidence>
<proteinExistence type="predicted"/>
<dbReference type="OrthoDB" id="5235504at2759"/>
<feature type="region of interest" description="Disordered" evidence="1">
    <location>
        <begin position="1"/>
        <end position="56"/>
    </location>
</feature>
<evidence type="ECO:0000313" key="2">
    <source>
        <dbReference type="EMBL" id="RKU40729.1"/>
    </source>
</evidence>
<keyword evidence="3" id="KW-1185">Reference proteome</keyword>
<evidence type="ECO:0000313" key="3">
    <source>
        <dbReference type="Proteomes" id="UP000275385"/>
    </source>
</evidence>
<feature type="region of interest" description="Disordered" evidence="1">
    <location>
        <begin position="170"/>
        <end position="217"/>
    </location>
</feature>
<accession>A0A420XYW2</accession>
<sequence>MPKSRRGKPRTEQVRQAATGKTQSQRQHEAQGQLVKLSADCPQTQPVTSTDQPWSQWLPGDDGRWFYQGRLKADGSGWEYQFTEGYPPTSRRPVTDEIYSPGASLLRDSHGVLDGSPSAIVEQGHPEYAEVTVEGTVQDIGQSDAAALKPSIPALPLNPNIQPESQLQLVTLSSIPPRTRASKTGRDDSRGSGSSFRESLGRKKKKKLDSIVKSEKELKFNPRRSVKRWLDGVEP</sequence>
<comment type="caution">
    <text evidence="2">The sequence shown here is derived from an EMBL/GenBank/DDBJ whole genome shotgun (WGS) entry which is preliminary data.</text>
</comment>